<evidence type="ECO:0000256" key="1">
    <source>
        <dbReference type="SAM" id="MobiDB-lite"/>
    </source>
</evidence>
<gene>
    <name evidence="2" type="ORF">KHA93_12060</name>
</gene>
<dbReference type="EMBL" id="JAGYPJ010000001">
    <property type="protein sequence ID" value="MBS4200366.1"/>
    <property type="molecule type" value="Genomic_DNA"/>
</dbReference>
<sequence>MPKEISDQIKEDMKGIKKEFGVGAEAEESSSHNKGKESSDTDESLQEHETFTEIPIEVITEDE</sequence>
<dbReference type="RefSeq" id="WP_213110956.1">
    <property type="nucleotide sequence ID" value="NZ_JAGYPJ010000001.1"/>
</dbReference>
<feature type="compositionally biased region" description="Basic and acidic residues" evidence="1">
    <location>
        <begin position="29"/>
        <end position="51"/>
    </location>
</feature>
<accession>A0A942TLD8</accession>
<name>A0A942TLD8_9BACI</name>
<comment type="caution">
    <text evidence="2">The sequence shown here is derived from an EMBL/GenBank/DDBJ whole genome shotgun (WGS) entry which is preliminary data.</text>
</comment>
<dbReference type="Proteomes" id="UP000682713">
    <property type="component" value="Unassembled WGS sequence"/>
</dbReference>
<proteinExistence type="predicted"/>
<protein>
    <submittedName>
        <fullName evidence="2">Uncharacterized protein</fullName>
    </submittedName>
</protein>
<evidence type="ECO:0000313" key="2">
    <source>
        <dbReference type="EMBL" id="MBS4200366.1"/>
    </source>
</evidence>
<organism evidence="2 3">
    <name type="scientific">Lederbergia citrisecunda</name>
    <dbReference type="NCBI Taxonomy" id="2833583"/>
    <lineage>
        <taxon>Bacteria</taxon>
        <taxon>Bacillati</taxon>
        <taxon>Bacillota</taxon>
        <taxon>Bacilli</taxon>
        <taxon>Bacillales</taxon>
        <taxon>Bacillaceae</taxon>
        <taxon>Lederbergia</taxon>
    </lineage>
</organism>
<keyword evidence="3" id="KW-1185">Reference proteome</keyword>
<dbReference type="AlphaFoldDB" id="A0A942TLD8"/>
<feature type="region of interest" description="Disordered" evidence="1">
    <location>
        <begin position="1"/>
        <end position="63"/>
    </location>
</feature>
<evidence type="ECO:0000313" key="3">
    <source>
        <dbReference type="Proteomes" id="UP000682713"/>
    </source>
</evidence>
<feature type="compositionally biased region" description="Basic and acidic residues" evidence="1">
    <location>
        <begin position="1"/>
        <end position="20"/>
    </location>
</feature>
<reference evidence="2 3" key="1">
    <citation type="submission" date="2021-05" db="EMBL/GenBank/DDBJ databases">
        <title>Novel Bacillus species.</title>
        <authorList>
            <person name="Liu G."/>
        </authorList>
    </citation>
    <scope>NUCLEOTIDE SEQUENCE [LARGE SCALE GENOMIC DNA]</scope>
    <source>
        <strain evidence="2 3">FJAT-49732</strain>
    </source>
</reference>